<dbReference type="Proteomes" id="UP001236303">
    <property type="component" value="Unassembled WGS sequence"/>
</dbReference>
<evidence type="ECO:0000256" key="3">
    <source>
        <dbReference type="ARBA" id="ARBA00022989"/>
    </source>
</evidence>
<reference evidence="7" key="1">
    <citation type="submission" date="2023-05" db="EMBL/GenBank/DDBJ databases">
        <title>Cataloging the Phylogenetic Diversity of Human Bladder Bacteria.</title>
        <authorList>
            <person name="Du J."/>
        </authorList>
    </citation>
    <scope>NUCLEOTIDE SEQUENCE</scope>
    <source>
        <strain evidence="7">UMB1050</strain>
    </source>
</reference>
<proteinExistence type="predicted"/>
<feature type="transmembrane region" description="Helical" evidence="5">
    <location>
        <begin position="198"/>
        <end position="228"/>
    </location>
</feature>
<dbReference type="PANTHER" id="PTHR37422">
    <property type="entry name" value="TEICHURONIC ACID BIOSYNTHESIS PROTEIN TUAE"/>
    <property type="match status" value="1"/>
</dbReference>
<comment type="subcellular location">
    <subcellularLocation>
        <location evidence="1">Membrane</location>
        <topology evidence="1">Multi-pass membrane protein</topology>
    </subcellularLocation>
</comment>
<evidence type="ECO:0000259" key="6">
    <source>
        <dbReference type="Pfam" id="PF04932"/>
    </source>
</evidence>
<dbReference type="AlphaFoldDB" id="A0AAW6YBQ6"/>
<dbReference type="Pfam" id="PF04932">
    <property type="entry name" value="Wzy_C"/>
    <property type="match status" value="1"/>
</dbReference>
<feature type="transmembrane region" description="Helical" evidence="5">
    <location>
        <begin position="123"/>
        <end position="148"/>
    </location>
</feature>
<keyword evidence="7" id="KW-0436">Ligase</keyword>
<evidence type="ECO:0000256" key="5">
    <source>
        <dbReference type="SAM" id="Phobius"/>
    </source>
</evidence>
<keyword evidence="2 5" id="KW-0812">Transmembrane</keyword>
<feature type="transmembrane region" description="Helical" evidence="5">
    <location>
        <begin position="339"/>
        <end position="362"/>
    </location>
</feature>
<dbReference type="InterPro" id="IPR051533">
    <property type="entry name" value="WaaL-like"/>
</dbReference>
<feature type="transmembrane region" description="Helical" evidence="5">
    <location>
        <begin position="93"/>
        <end position="111"/>
    </location>
</feature>
<dbReference type="PANTHER" id="PTHR37422:SF13">
    <property type="entry name" value="LIPOPOLYSACCHARIDE BIOSYNTHESIS PROTEIN PA4999-RELATED"/>
    <property type="match status" value="1"/>
</dbReference>
<dbReference type="RefSeq" id="WP_107792218.1">
    <property type="nucleotide sequence ID" value="NZ_JASOPA010000013.1"/>
</dbReference>
<dbReference type="GO" id="GO:0016020">
    <property type="term" value="C:membrane"/>
    <property type="evidence" value="ECO:0007669"/>
    <property type="project" value="UniProtKB-SubCell"/>
</dbReference>
<dbReference type="EMBL" id="JASOPA010000013">
    <property type="protein sequence ID" value="MDK7243418.1"/>
    <property type="molecule type" value="Genomic_DNA"/>
</dbReference>
<dbReference type="GO" id="GO:0016874">
    <property type="term" value="F:ligase activity"/>
    <property type="evidence" value="ECO:0007669"/>
    <property type="project" value="UniProtKB-KW"/>
</dbReference>
<evidence type="ECO:0000256" key="4">
    <source>
        <dbReference type="ARBA" id="ARBA00023136"/>
    </source>
</evidence>
<evidence type="ECO:0000313" key="8">
    <source>
        <dbReference type="Proteomes" id="UP001236303"/>
    </source>
</evidence>
<keyword evidence="4 5" id="KW-0472">Membrane</keyword>
<sequence length="436" mass="49327">MKIKRLNLYTYILYIMFTAYMLGPALSFKIGVPRIDNPLSLLFVLIGLAVFFLEGKHIPRKIFVMLCALAAMCIWPAIHMGITSLIPTQYMDILFFMAVPVFFYLFYQVLMRAEDPLGVIQKFLLVFALYVAIPPFVELITGIQFVSASDELAIKEGSLKGLFFNPNNLAATAVCLAPAILFFFQLQGRKHKEKLLGWGLYLLLGMAIFVCVSRTAIACYLLISLIYIAYRKNGFITIIATGLLALTLSMIPSRVIAEFLLSLNGNPFLERFSSRVYLFLFDLDSDNSVSYRQEIYNYFWNNPPLLLTGYGPKNFREYFGGHLSDSLGFENPHSFIIELYLGFGIISLLGFIAFVAFYFLYTASSRALTNKSRVLAWVALGIFLLAGFIPSTILRMPFIWLPCLLIYIYSTFVASKLQNQAAYTYSYTPSKTKGIS</sequence>
<feature type="transmembrane region" description="Helical" evidence="5">
    <location>
        <begin position="374"/>
        <end position="391"/>
    </location>
</feature>
<dbReference type="InterPro" id="IPR007016">
    <property type="entry name" value="O-antigen_ligase-rel_domated"/>
</dbReference>
<evidence type="ECO:0000313" key="7">
    <source>
        <dbReference type="EMBL" id="MDK7243418.1"/>
    </source>
</evidence>
<feature type="transmembrane region" description="Helical" evidence="5">
    <location>
        <begin position="38"/>
        <end position="55"/>
    </location>
</feature>
<accession>A0AAW6YBQ6</accession>
<feature type="transmembrane region" description="Helical" evidence="5">
    <location>
        <begin position="398"/>
        <end position="417"/>
    </location>
</feature>
<comment type="caution">
    <text evidence="7">The sequence shown here is derived from an EMBL/GenBank/DDBJ whole genome shotgun (WGS) entry which is preliminary data.</text>
</comment>
<gene>
    <name evidence="7" type="ORF">QP451_10340</name>
</gene>
<feature type="transmembrane region" description="Helical" evidence="5">
    <location>
        <begin position="12"/>
        <end position="32"/>
    </location>
</feature>
<organism evidence="7 8">
    <name type="scientific">Neisseria subflava</name>
    <dbReference type="NCBI Taxonomy" id="28449"/>
    <lineage>
        <taxon>Bacteria</taxon>
        <taxon>Pseudomonadati</taxon>
        <taxon>Pseudomonadota</taxon>
        <taxon>Betaproteobacteria</taxon>
        <taxon>Neisseriales</taxon>
        <taxon>Neisseriaceae</taxon>
        <taxon>Neisseria</taxon>
    </lineage>
</organism>
<protein>
    <submittedName>
        <fullName evidence="7">O-antigen ligase domain-containing protein</fullName>
    </submittedName>
</protein>
<feature type="transmembrane region" description="Helical" evidence="5">
    <location>
        <begin position="62"/>
        <end position="87"/>
    </location>
</feature>
<feature type="domain" description="O-antigen ligase-related" evidence="6">
    <location>
        <begin position="201"/>
        <end position="352"/>
    </location>
</feature>
<feature type="transmembrane region" description="Helical" evidence="5">
    <location>
        <begin position="234"/>
        <end position="251"/>
    </location>
</feature>
<evidence type="ECO:0000256" key="1">
    <source>
        <dbReference type="ARBA" id="ARBA00004141"/>
    </source>
</evidence>
<keyword evidence="3 5" id="KW-1133">Transmembrane helix</keyword>
<name>A0AAW6YBQ6_NEISU</name>
<evidence type="ECO:0000256" key="2">
    <source>
        <dbReference type="ARBA" id="ARBA00022692"/>
    </source>
</evidence>